<protein>
    <submittedName>
        <fullName evidence="2">Uncharacterized protein</fullName>
    </submittedName>
</protein>
<proteinExistence type="predicted"/>
<feature type="region of interest" description="Disordered" evidence="1">
    <location>
        <begin position="23"/>
        <end position="45"/>
    </location>
</feature>
<dbReference type="Proteomes" id="UP000077202">
    <property type="component" value="Unassembled WGS sequence"/>
</dbReference>
<reference evidence="2" key="1">
    <citation type="submission" date="2016-03" db="EMBL/GenBank/DDBJ databases">
        <title>Mechanisms controlling the formation of the plant cell surface in tip-growing cells are functionally conserved among land plants.</title>
        <authorList>
            <person name="Honkanen S."/>
            <person name="Jones V.A."/>
            <person name="Morieri G."/>
            <person name="Champion C."/>
            <person name="Hetherington A.J."/>
            <person name="Kelly S."/>
            <person name="Saint-Marcoux D."/>
            <person name="Proust H."/>
            <person name="Prescott H."/>
            <person name="Dolan L."/>
        </authorList>
    </citation>
    <scope>NUCLEOTIDE SEQUENCE [LARGE SCALE GENOMIC DNA]</scope>
    <source>
        <tissue evidence="2">Whole gametophyte</tissue>
    </source>
</reference>
<organism evidence="2 3">
    <name type="scientific">Marchantia polymorpha subsp. ruderalis</name>
    <dbReference type="NCBI Taxonomy" id="1480154"/>
    <lineage>
        <taxon>Eukaryota</taxon>
        <taxon>Viridiplantae</taxon>
        <taxon>Streptophyta</taxon>
        <taxon>Embryophyta</taxon>
        <taxon>Marchantiophyta</taxon>
        <taxon>Marchantiopsida</taxon>
        <taxon>Marchantiidae</taxon>
        <taxon>Marchantiales</taxon>
        <taxon>Marchantiaceae</taxon>
        <taxon>Marchantia</taxon>
    </lineage>
</organism>
<sequence>MPNDANLAKRVFILTRTQMHNVSRAYASPPQPASRADSVQPYPMPDGPVPWERSWAIPVEVTGEMAKPESSEGYLPGIASKSGGVPHAWKLSA</sequence>
<evidence type="ECO:0000256" key="1">
    <source>
        <dbReference type="SAM" id="MobiDB-lite"/>
    </source>
</evidence>
<evidence type="ECO:0000313" key="2">
    <source>
        <dbReference type="EMBL" id="OAE23124.1"/>
    </source>
</evidence>
<dbReference type="AlphaFoldDB" id="A0A176VQE6"/>
<evidence type="ECO:0000313" key="3">
    <source>
        <dbReference type="Proteomes" id="UP000077202"/>
    </source>
</evidence>
<dbReference type="EMBL" id="LVLJ01002926">
    <property type="protein sequence ID" value="OAE23124.1"/>
    <property type="molecule type" value="Genomic_DNA"/>
</dbReference>
<gene>
    <name evidence="2" type="ORF">AXG93_3986s1090</name>
</gene>
<name>A0A176VQE6_MARPO</name>
<comment type="caution">
    <text evidence="2">The sequence shown here is derived from an EMBL/GenBank/DDBJ whole genome shotgun (WGS) entry which is preliminary data.</text>
</comment>
<keyword evidence="3" id="KW-1185">Reference proteome</keyword>
<accession>A0A176VQE6</accession>
<feature type="region of interest" description="Disordered" evidence="1">
    <location>
        <begin position="68"/>
        <end position="93"/>
    </location>
</feature>